<feature type="domain" description="FtsK" evidence="6">
    <location>
        <begin position="657"/>
        <end position="850"/>
    </location>
</feature>
<gene>
    <name evidence="7" type="primary">essC</name>
    <name evidence="7" type="ORF">IAB89_10810</name>
</gene>
<protein>
    <submittedName>
        <fullName evidence="7">Type VII secretion protein EssC</fullName>
    </submittedName>
</protein>
<dbReference type="GO" id="GO:0003677">
    <property type="term" value="F:DNA binding"/>
    <property type="evidence" value="ECO:0007669"/>
    <property type="project" value="InterPro"/>
</dbReference>
<evidence type="ECO:0000259" key="5">
    <source>
        <dbReference type="PROSITE" id="PS50006"/>
    </source>
</evidence>
<dbReference type="InterPro" id="IPR027417">
    <property type="entry name" value="P-loop_NTPase"/>
</dbReference>
<reference evidence="7" key="2">
    <citation type="journal article" date="2021" name="PeerJ">
        <title>Extensive microbial diversity within the chicken gut microbiome revealed by metagenomics and culture.</title>
        <authorList>
            <person name="Gilroy R."/>
            <person name="Ravi A."/>
            <person name="Getino M."/>
            <person name="Pursley I."/>
            <person name="Horton D.L."/>
            <person name="Alikhan N.F."/>
            <person name="Baker D."/>
            <person name="Gharbi K."/>
            <person name="Hall N."/>
            <person name="Watson M."/>
            <person name="Adriaenssens E.M."/>
            <person name="Foster-Nyarko E."/>
            <person name="Jarju S."/>
            <person name="Secka A."/>
            <person name="Antonio M."/>
            <person name="Oren A."/>
            <person name="Chaudhuri R.R."/>
            <person name="La Ragione R."/>
            <person name="Hildebrand F."/>
            <person name="Pallen M.J."/>
        </authorList>
    </citation>
    <scope>NUCLEOTIDE SEQUENCE</scope>
    <source>
        <strain evidence="7">ChiSxjej1B13-7958</strain>
    </source>
</reference>
<keyword evidence="2 4" id="KW-0547">Nucleotide-binding</keyword>
<dbReference type="InterPro" id="IPR050206">
    <property type="entry name" value="FtsK/SpoIIIE/SftA"/>
</dbReference>
<feature type="binding site" evidence="4">
    <location>
        <begin position="1014"/>
        <end position="1021"/>
    </location>
    <ligand>
        <name>ATP</name>
        <dbReference type="ChEBI" id="CHEBI:30616"/>
    </ligand>
</feature>
<dbReference type="InterPro" id="IPR002543">
    <property type="entry name" value="FtsK_dom"/>
</dbReference>
<dbReference type="SMART" id="SM00240">
    <property type="entry name" value="FHA"/>
    <property type="match status" value="1"/>
</dbReference>
<evidence type="ECO:0000313" key="8">
    <source>
        <dbReference type="Proteomes" id="UP000824242"/>
    </source>
</evidence>
<evidence type="ECO:0000259" key="6">
    <source>
        <dbReference type="PROSITE" id="PS50901"/>
    </source>
</evidence>
<dbReference type="InterPro" id="IPR000253">
    <property type="entry name" value="FHA_dom"/>
</dbReference>
<feature type="domain" description="FtsK" evidence="6">
    <location>
        <begin position="997"/>
        <end position="1180"/>
    </location>
</feature>
<organism evidence="7 8">
    <name type="scientific">Candidatus Caccousia avicola</name>
    <dbReference type="NCBI Taxonomy" id="2840721"/>
    <lineage>
        <taxon>Bacteria</taxon>
        <taxon>Bacillati</taxon>
        <taxon>Bacillota</taxon>
        <taxon>Clostridia</taxon>
        <taxon>Eubacteriales</taxon>
        <taxon>Oscillospiraceae</taxon>
        <taxon>Oscillospiraceae incertae sedis</taxon>
        <taxon>Candidatus Caccousia</taxon>
    </lineage>
</organism>
<dbReference type="CDD" id="cd00060">
    <property type="entry name" value="FHA"/>
    <property type="match status" value="1"/>
</dbReference>
<dbReference type="GO" id="GO:0005524">
    <property type="term" value="F:ATP binding"/>
    <property type="evidence" value="ECO:0007669"/>
    <property type="project" value="UniProtKB-UniRule"/>
</dbReference>
<sequence length="1480" mass="163910">MTAFLRFYVEHSLHEMELTDKTSITAGGHPSDDILLPIPGLKKGTLRFAKKGGSWEYASSEPLTAGEHSGTLEPEKIYVLQKLRVAFQLYTVELESVQALDLTGQTRLLIGRDTECQIVIGSKQVSGHHACLFKEGSDWTITDLGSVNGTYYNGETVQKSALHPGDVIDIGLCRLIFGETLTVRFSGPLQFHLTQTAQRRVYDESKGYPFAFRRSPRLMEEYDRDAISIEPPPPKSTKPTGGLAGVLIPSLSTAALMLIMTMLLGMSPISLVLTVPTAIIGAGITIHNYRSQGKRYTETERLRTEKYEDYLHKTETELQRRGARQLQVLTRIHPETADCLPIVLEMQRRLWERRPQEEDFLSLRLGKGSIPAGTTIHTAHEHLTLDEDPLASRASQLANLYKTIGGAPVVLELRRHVTAGIVGDREQAIRLARNLILQAAVHHSANELRIVTLCREEEWPLWEFVKWLPHSFDAYRNRRTIARDAVSARGLVSLLEETLQSRLRREVDSALSPYYLFLCAAPEYLQSRPLLNLLTRNEESLGACTLFLSDRLEFLPKECNLIVDVKAGHGKVFRRDAADQTQTFTIDSVNHELYDTLARALAPVRLDEEGQKELPRSVTFLEGYGVHRPEELDIAAGWNTGRPDKSMAVPIGLRAGGEPFYFDIHESRHGPHGLVAGMTGSGKSEMVQSWILSMALRFSPEQAAFVLVDFKGTGLILPFRRLPHLAGVISDLDVNIERNLTSLESELTRRKELLDAHGVNSISSYLRLYREGKAREPLPYLFLVVDEFAEFKQQFPEFMPVVNRIFAIGRTLGVHVILLTQKPGNVVGDNMNANTRFRWCLKVASAADSRDMLHTPDAAFLTNPGRAYVQVGENEIYEQIQSYWSGAPYDPLRKSGSAGEEKISLVEIDGRHIGADTNLTVTIKASRTELETVVAYLDRFAAEHDFKRPRPIWTPRLPKKLCLASILEKSFDGKHWPSSGDLQPVAGLVDDPSHQQQFPLVLDFVQQGHIAVYGASGSGKTTLLITAMLSAALSLPPSLLSIYGMDFGGGMAVLEALPHCGGIAPGEDAEKIQKLAALITEELAHRRRLFADCGAKNIDTYRELSGHILPRILLVLDNFAPVLPLYPDLDRFFIELSRDGASLGIHWLVSTPNPSALSFRISQNFKWALALHMPDRLDYDSIVGRFGSQNLEDLPGRGLRKGTPPLAFQAALPTEGETETERLQNLREQISRMDAAWHGERPAPIPVMPEKLSLDDIPGSGVKLGLSVDNLSPVTLDPEKTPFLLISQTADADGEMLLTALLLQLMQETQEEALCFAPAGLPGKIPGLRTIRTGEEFDAAIAALMPVMQRRKEAAERGEASSFPPITVAVANLGAYREAVSEQTKTRLHLLAALGRGLGVRLLVLGECDRISRLFAQGDPLITELAQNGTAAALGGTAETHDGIPLRLRSLERQTSLGKHEGYYRGKNGIPVRFQAISRL</sequence>
<dbReference type="SUPFAM" id="SSF52540">
    <property type="entry name" value="P-loop containing nucleoside triphosphate hydrolases"/>
    <property type="match status" value="2"/>
</dbReference>
<reference evidence="7" key="1">
    <citation type="submission" date="2020-10" db="EMBL/GenBank/DDBJ databases">
        <authorList>
            <person name="Gilroy R."/>
        </authorList>
    </citation>
    <scope>NUCLEOTIDE SEQUENCE</scope>
    <source>
        <strain evidence="7">ChiSxjej1B13-7958</strain>
    </source>
</reference>
<proteinExistence type="predicted"/>
<dbReference type="PROSITE" id="PS50901">
    <property type="entry name" value="FTSK"/>
    <property type="match status" value="2"/>
</dbReference>
<evidence type="ECO:0000256" key="2">
    <source>
        <dbReference type="ARBA" id="ARBA00022741"/>
    </source>
</evidence>
<evidence type="ECO:0000256" key="1">
    <source>
        <dbReference type="ARBA" id="ARBA00022737"/>
    </source>
</evidence>
<accession>A0A9D1APU4</accession>
<dbReference type="Gene3D" id="2.60.200.20">
    <property type="match status" value="1"/>
</dbReference>
<keyword evidence="3 4" id="KW-0067">ATP-binding</keyword>
<dbReference type="Proteomes" id="UP000824242">
    <property type="component" value="Unassembled WGS sequence"/>
</dbReference>
<dbReference type="NCBIfam" id="TIGR03928">
    <property type="entry name" value="T7_EssCb_Firm"/>
    <property type="match status" value="1"/>
</dbReference>
<dbReference type="SUPFAM" id="SSF49879">
    <property type="entry name" value="SMAD/FHA domain"/>
    <property type="match status" value="1"/>
</dbReference>
<dbReference type="InterPro" id="IPR008984">
    <property type="entry name" value="SMAD_FHA_dom_sf"/>
</dbReference>
<dbReference type="Pfam" id="PF00498">
    <property type="entry name" value="FHA"/>
    <property type="match status" value="1"/>
</dbReference>
<dbReference type="PANTHER" id="PTHR22683">
    <property type="entry name" value="SPORULATION PROTEIN RELATED"/>
    <property type="match status" value="1"/>
</dbReference>
<evidence type="ECO:0000256" key="3">
    <source>
        <dbReference type="ARBA" id="ARBA00022840"/>
    </source>
</evidence>
<feature type="binding site" evidence="4">
    <location>
        <begin position="677"/>
        <end position="684"/>
    </location>
    <ligand>
        <name>ATP</name>
        <dbReference type="ChEBI" id="CHEBI:30616"/>
    </ligand>
</feature>
<dbReference type="Pfam" id="PF01580">
    <property type="entry name" value="FtsK_SpoIIIE"/>
    <property type="match status" value="2"/>
</dbReference>
<dbReference type="InterPro" id="IPR023839">
    <property type="entry name" value="Firmicutes_EssC_C"/>
</dbReference>
<comment type="caution">
    <text evidence="7">The sequence shown here is derived from an EMBL/GenBank/DDBJ whole genome shotgun (WGS) entry which is preliminary data.</text>
</comment>
<name>A0A9D1APU4_9FIRM</name>
<dbReference type="PANTHER" id="PTHR22683:SF1">
    <property type="entry name" value="TYPE VII SECRETION SYSTEM PROTEIN ESSC"/>
    <property type="match status" value="1"/>
</dbReference>
<evidence type="ECO:0000256" key="4">
    <source>
        <dbReference type="PROSITE-ProRule" id="PRU00289"/>
    </source>
</evidence>
<feature type="domain" description="FHA" evidence="5">
    <location>
        <begin position="108"/>
        <end position="157"/>
    </location>
</feature>
<evidence type="ECO:0000313" key="7">
    <source>
        <dbReference type="EMBL" id="HIR48123.1"/>
    </source>
</evidence>
<dbReference type="PROSITE" id="PS50006">
    <property type="entry name" value="FHA_DOMAIN"/>
    <property type="match status" value="1"/>
</dbReference>
<keyword evidence="1" id="KW-0677">Repeat</keyword>
<dbReference type="Gene3D" id="3.40.50.300">
    <property type="entry name" value="P-loop containing nucleotide triphosphate hydrolases"/>
    <property type="match status" value="3"/>
</dbReference>
<dbReference type="CDD" id="cd01127">
    <property type="entry name" value="TrwB_TraG_TraD_VirD4"/>
    <property type="match status" value="1"/>
</dbReference>
<dbReference type="EMBL" id="DVGZ01000116">
    <property type="protein sequence ID" value="HIR48123.1"/>
    <property type="molecule type" value="Genomic_DNA"/>
</dbReference>